<organism evidence="2 3">
    <name type="scientific">Sulfitobacter porphyrae</name>
    <dbReference type="NCBI Taxonomy" id="1246864"/>
    <lineage>
        <taxon>Bacteria</taxon>
        <taxon>Pseudomonadati</taxon>
        <taxon>Pseudomonadota</taxon>
        <taxon>Alphaproteobacteria</taxon>
        <taxon>Rhodobacterales</taxon>
        <taxon>Roseobacteraceae</taxon>
        <taxon>Sulfitobacter</taxon>
    </lineage>
</organism>
<feature type="domain" description="Amidohydrolase 3" evidence="1">
    <location>
        <begin position="50"/>
        <end position="551"/>
    </location>
</feature>
<dbReference type="PANTHER" id="PTHR22642">
    <property type="entry name" value="IMIDAZOLONEPROPIONASE"/>
    <property type="match status" value="1"/>
</dbReference>
<comment type="caution">
    <text evidence="2">The sequence shown here is derived from an EMBL/GenBank/DDBJ whole genome shotgun (WGS) entry which is preliminary data.</text>
</comment>
<dbReference type="Gene3D" id="3.10.310.70">
    <property type="match status" value="1"/>
</dbReference>
<evidence type="ECO:0000313" key="3">
    <source>
        <dbReference type="Proteomes" id="UP001596353"/>
    </source>
</evidence>
<dbReference type="EMBL" id="JBHSWG010000004">
    <property type="protein sequence ID" value="MFC6762494.1"/>
    <property type="molecule type" value="Genomic_DNA"/>
</dbReference>
<dbReference type="SUPFAM" id="SSF51338">
    <property type="entry name" value="Composite domain of metallo-dependent hydrolases"/>
    <property type="match status" value="1"/>
</dbReference>
<dbReference type="Proteomes" id="UP001596353">
    <property type="component" value="Unassembled WGS sequence"/>
</dbReference>
<protein>
    <submittedName>
        <fullName evidence="2">Amidohydrolase</fullName>
        <ecNumber evidence="2">3.5.-.-</ecNumber>
    </submittedName>
</protein>
<keyword evidence="2" id="KW-0378">Hydrolase</keyword>
<accession>A0ABW2BBQ2</accession>
<keyword evidence="3" id="KW-1185">Reference proteome</keyword>
<dbReference type="SUPFAM" id="SSF51556">
    <property type="entry name" value="Metallo-dependent hydrolases"/>
    <property type="match status" value="1"/>
</dbReference>
<dbReference type="InterPro" id="IPR033932">
    <property type="entry name" value="YtcJ-like"/>
</dbReference>
<sequence length="555" mass="60552">MKADLVVLEGRVLTMGRDHPRAEAVAVSDGKIIAVGSNTEIEILIGPETKVISARGGTVLPGFIESHMHLFGGASQLSYLDLTGLFGFENVAEAVRAYAAANPDARLLTCKMASYTMLGEGTRLDRHHLDRILPDRPLAFVSFDNHTMWGNTLALEKAGLLQGLEVSPGNAVVMGDDGLANGELNEAEAYNPLLRFGGLDRGMLGMTTGGEPDPKPTKDEFASDVRMVKDALKWCAQHGITSIHNMDGNFYTFEILEEIQRDGDLLCRVKVPFHYKNFMKLDDLEKASTMTARHDTEWLSSGLVKMFYDGVLDGHTAYMLDGYGDQPDFQGEPLFTQEQFNAVAIEADRRGLQIAVHAIGSGAVRSVLNGYEAAADANGTRDSRHRLEHIEVIDPDDLPRIAGLGAIASVQPPHPPGMMGTPLEPTLTVVGQERLPYFYAFRTFKESGAHVVFASDWPVADLNVMRGVHAAMTREPYLPQLPDQRFTLHEALYSYTVEGAYAEHAEDIKGRLQVGMLADIVVLSADIEAVPTDDIPQITPITTICGGKVTYEAAQ</sequence>
<evidence type="ECO:0000313" key="2">
    <source>
        <dbReference type="EMBL" id="MFC6762494.1"/>
    </source>
</evidence>
<dbReference type="Pfam" id="PF07969">
    <property type="entry name" value="Amidohydro_3"/>
    <property type="match status" value="1"/>
</dbReference>
<dbReference type="PANTHER" id="PTHR22642:SF2">
    <property type="entry name" value="PROTEIN LONG AFTER FAR-RED 3"/>
    <property type="match status" value="1"/>
</dbReference>
<dbReference type="InterPro" id="IPR032466">
    <property type="entry name" value="Metal_Hydrolase"/>
</dbReference>
<proteinExistence type="predicted"/>
<name>A0ABW2BBQ2_9RHOB</name>
<dbReference type="CDD" id="cd01300">
    <property type="entry name" value="YtcJ_like"/>
    <property type="match status" value="1"/>
</dbReference>
<dbReference type="Gene3D" id="3.20.20.140">
    <property type="entry name" value="Metal-dependent hydrolases"/>
    <property type="match status" value="1"/>
</dbReference>
<evidence type="ECO:0000259" key="1">
    <source>
        <dbReference type="Pfam" id="PF07969"/>
    </source>
</evidence>
<dbReference type="InterPro" id="IPR013108">
    <property type="entry name" value="Amidohydro_3"/>
</dbReference>
<dbReference type="Gene3D" id="2.30.40.10">
    <property type="entry name" value="Urease, subunit C, domain 1"/>
    <property type="match status" value="1"/>
</dbReference>
<dbReference type="InterPro" id="IPR011059">
    <property type="entry name" value="Metal-dep_hydrolase_composite"/>
</dbReference>
<dbReference type="GO" id="GO:0016787">
    <property type="term" value="F:hydrolase activity"/>
    <property type="evidence" value="ECO:0007669"/>
    <property type="project" value="UniProtKB-KW"/>
</dbReference>
<reference evidence="3" key="1">
    <citation type="journal article" date="2019" name="Int. J. Syst. Evol. Microbiol.">
        <title>The Global Catalogue of Microorganisms (GCM) 10K type strain sequencing project: providing services to taxonomists for standard genome sequencing and annotation.</title>
        <authorList>
            <consortium name="The Broad Institute Genomics Platform"/>
            <consortium name="The Broad Institute Genome Sequencing Center for Infectious Disease"/>
            <person name="Wu L."/>
            <person name="Ma J."/>
        </authorList>
    </citation>
    <scope>NUCLEOTIDE SEQUENCE [LARGE SCALE GENOMIC DNA]</scope>
    <source>
        <strain evidence="3">CCUG 66188</strain>
    </source>
</reference>
<gene>
    <name evidence="2" type="ORF">ACFQFQ_27845</name>
</gene>
<dbReference type="EC" id="3.5.-.-" evidence="2"/>